<feature type="modified residue" description="N6-carboxylysine" evidence="7">
    <location>
        <position position="241"/>
    </location>
</feature>
<keyword evidence="4 7" id="KW-0573">Peptidoglycan synthesis</keyword>
<dbReference type="SUPFAM" id="SSF53623">
    <property type="entry name" value="MurD-like peptide ligases, catalytic domain"/>
    <property type="match status" value="1"/>
</dbReference>
<dbReference type="Gene3D" id="3.40.1390.10">
    <property type="entry name" value="MurE/MurF, N-terminal domain"/>
    <property type="match status" value="1"/>
</dbReference>
<dbReference type="EMBL" id="QVQT01000006">
    <property type="protein sequence ID" value="RFU15538.1"/>
    <property type="molecule type" value="Genomic_DNA"/>
</dbReference>
<dbReference type="InterPro" id="IPR004101">
    <property type="entry name" value="Mur_ligase_C"/>
</dbReference>
<dbReference type="InterPro" id="IPR036565">
    <property type="entry name" value="Mur-like_cat_sf"/>
</dbReference>
<evidence type="ECO:0000259" key="10">
    <source>
        <dbReference type="Pfam" id="PF01225"/>
    </source>
</evidence>
<feature type="domain" description="Mur ligase central" evidence="12">
    <location>
        <begin position="115"/>
        <end position="334"/>
    </location>
</feature>
<evidence type="ECO:0000256" key="1">
    <source>
        <dbReference type="ARBA" id="ARBA00005898"/>
    </source>
</evidence>
<comment type="subcellular location">
    <subcellularLocation>
        <location evidence="7 8">Cytoplasm</location>
    </subcellularLocation>
</comment>
<feature type="binding site" evidence="7">
    <location>
        <begin position="117"/>
        <end position="123"/>
    </location>
    <ligand>
        <name>ATP</name>
        <dbReference type="ChEBI" id="CHEBI:30616"/>
    </ligand>
</feature>
<evidence type="ECO:0000256" key="8">
    <source>
        <dbReference type="RuleBase" id="RU004135"/>
    </source>
</evidence>
<dbReference type="PANTHER" id="PTHR23135">
    <property type="entry name" value="MUR LIGASE FAMILY MEMBER"/>
    <property type="match status" value="1"/>
</dbReference>
<dbReference type="Proteomes" id="UP000264702">
    <property type="component" value="Unassembled WGS sequence"/>
</dbReference>
<dbReference type="GO" id="GO:0000287">
    <property type="term" value="F:magnesium ion binding"/>
    <property type="evidence" value="ECO:0007669"/>
    <property type="project" value="UniProtKB-UniRule"/>
</dbReference>
<evidence type="ECO:0000313" key="13">
    <source>
        <dbReference type="EMBL" id="RFU15538.1"/>
    </source>
</evidence>
<comment type="function">
    <text evidence="7">Catalyzes the addition of meso-diaminopimelic acid to the nucleotide precursor UDP-N-acetylmuramoyl-L-alanyl-D-glutamate (UMAG) in the biosynthesis of bacterial cell-wall peptidoglycan.</text>
</comment>
<dbReference type="GO" id="GO:0005737">
    <property type="term" value="C:cytoplasm"/>
    <property type="evidence" value="ECO:0007669"/>
    <property type="project" value="UniProtKB-SubCell"/>
</dbReference>
<dbReference type="Gene3D" id="3.90.190.20">
    <property type="entry name" value="Mur ligase, C-terminal domain"/>
    <property type="match status" value="1"/>
</dbReference>
<dbReference type="PANTHER" id="PTHR23135:SF4">
    <property type="entry name" value="UDP-N-ACETYLMURAMOYL-L-ALANYL-D-GLUTAMATE--2,6-DIAMINOPIMELATE LIGASE MURE HOMOLOG, CHLOROPLASTIC"/>
    <property type="match status" value="1"/>
</dbReference>
<gene>
    <name evidence="7" type="primary">murE</name>
    <name evidence="13" type="ORF">D0Y96_18000</name>
</gene>
<dbReference type="Gene3D" id="3.40.1190.10">
    <property type="entry name" value="Mur-like, catalytic domain"/>
    <property type="match status" value="1"/>
</dbReference>
<organism evidence="13 14">
    <name type="scientific">Paracidobacterium acidisoli</name>
    <dbReference type="NCBI Taxonomy" id="2303751"/>
    <lineage>
        <taxon>Bacteria</taxon>
        <taxon>Pseudomonadati</taxon>
        <taxon>Acidobacteriota</taxon>
        <taxon>Terriglobia</taxon>
        <taxon>Terriglobales</taxon>
        <taxon>Acidobacteriaceae</taxon>
        <taxon>Paracidobacterium</taxon>
    </lineage>
</organism>
<feature type="binding site" evidence="7">
    <location>
        <begin position="174"/>
        <end position="175"/>
    </location>
    <ligand>
        <name>UDP-N-acetyl-alpha-D-muramoyl-L-alanyl-D-glutamate</name>
        <dbReference type="ChEBI" id="CHEBI:83900"/>
    </ligand>
</feature>
<evidence type="ECO:0000256" key="6">
    <source>
        <dbReference type="ARBA" id="ARBA00023316"/>
    </source>
</evidence>
<comment type="catalytic activity">
    <reaction evidence="7">
        <text>UDP-N-acetyl-alpha-D-muramoyl-L-alanyl-D-glutamate + meso-2,6-diaminopimelate + ATP = UDP-N-acetyl-alpha-D-muramoyl-L-alanyl-gamma-D-glutamyl-meso-2,6-diaminopimelate + ADP + phosphate + H(+)</text>
        <dbReference type="Rhea" id="RHEA:23676"/>
        <dbReference type="ChEBI" id="CHEBI:15378"/>
        <dbReference type="ChEBI" id="CHEBI:30616"/>
        <dbReference type="ChEBI" id="CHEBI:43474"/>
        <dbReference type="ChEBI" id="CHEBI:57791"/>
        <dbReference type="ChEBI" id="CHEBI:83900"/>
        <dbReference type="ChEBI" id="CHEBI:83905"/>
        <dbReference type="ChEBI" id="CHEBI:456216"/>
        <dbReference type="EC" id="6.3.2.13"/>
    </reaction>
</comment>
<feature type="binding site" evidence="7">
    <location>
        <position position="29"/>
    </location>
    <ligand>
        <name>UDP-N-acetyl-alpha-D-muramoyl-L-alanyl-D-glutamate</name>
        <dbReference type="ChEBI" id="CHEBI:83900"/>
    </ligand>
</feature>
<evidence type="ECO:0000313" key="14">
    <source>
        <dbReference type="Proteomes" id="UP000264702"/>
    </source>
</evidence>
<keyword evidence="5 7" id="KW-0131">Cell cycle</keyword>
<feature type="binding site" evidence="7">
    <location>
        <position position="207"/>
    </location>
    <ligand>
        <name>UDP-N-acetyl-alpha-D-muramoyl-L-alanyl-D-glutamate</name>
        <dbReference type="ChEBI" id="CHEBI:83900"/>
    </ligand>
</feature>
<comment type="cofactor">
    <cofactor evidence="7">
        <name>Mg(2+)</name>
        <dbReference type="ChEBI" id="CHEBI:18420"/>
    </cofactor>
</comment>
<dbReference type="GO" id="GO:0051301">
    <property type="term" value="P:cell division"/>
    <property type="evidence" value="ECO:0007669"/>
    <property type="project" value="UniProtKB-KW"/>
</dbReference>
<dbReference type="UniPathway" id="UPA00219"/>
<keyword evidence="7" id="KW-0460">Magnesium</keyword>
<comment type="similarity">
    <text evidence="1 7">Belongs to the MurCDEF family. MurE subfamily.</text>
</comment>
<dbReference type="InterPro" id="IPR000713">
    <property type="entry name" value="Mur_ligase_N"/>
</dbReference>
<feature type="binding site" evidence="7">
    <location>
        <position position="484"/>
    </location>
    <ligand>
        <name>meso-2,6-diaminopimelate</name>
        <dbReference type="ChEBI" id="CHEBI:57791"/>
    </ligand>
</feature>
<feature type="region of interest" description="Disordered" evidence="9">
    <location>
        <begin position="154"/>
        <end position="176"/>
    </location>
</feature>
<keyword evidence="7" id="KW-0067">ATP-binding</keyword>
<dbReference type="OrthoDB" id="9800958at2"/>
<feature type="binding site" evidence="7">
    <location>
        <position position="201"/>
    </location>
    <ligand>
        <name>UDP-N-acetyl-alpha-D-muramoyl-L-alanyl-D-glutamate</name>
        <dbReference type="ChEBI" id="CHEBI:83900"/>
    </ligand>
</feature>
<dbReference type="GO" id="GO:0008360">
    <property type="term" value="P:regulation of cell shape"/>
    <property type="evidence" value="ECO:0007669"/>
    <property type="project" value="UniProtKB-KW"/>
</dbReference>
<comment type="pathway">
    <text evidence="7 8">Cell wall biogenesis; peptidoglycan biosynthesis.</text>
</comment>
<feature type="binding site" evidence="7">
    <location>
        <begin position="432"/>
        <end position="435"/>
    </location>
    <ligand>
        <name>meso-2,6-diaminopimelate</name>
        <dbReference type="ChEBI" id="CHEBI:57791"/>
    </ligand>
</feature>
<evidence type="ECO:0000256" key="4">
    <source>
        <dbReference type="ARBA" id="ARBA00022984"/>
    </source>
</evidence>
<keyword evidence="14" id="KW-1185">Reference proteome</keyword>
<dbReference type="SUPFAM" id="SSF53244">
    <property type="entry name" value="MurD-like peptide ligases, peptide-binding domain"/>
    <property type="match status" value="1"/>
</dbReference>
<dbReference type="GO" id="GO:0009252">
    <property type="term" value="P:peptidoglycan biosynthetic process"/>
    <property type="evidence" value="ECO:0007669"/>
    <property type="project" value="UniProtKB-UniRule"/>
</dbReference>
<dbReference type="NCBIfam" id="TIGR01085">
    <property type="entry name" value="murE"/>
    <property type="match status" value="1"/>
</dbReference>
<keyword evidence="6 7" id="KW-0961">Cell wall biogenesis/degradation</keyword>
<feature type="domain" description="Mur ligase C-terminal" evidence="11">
    <location>
        <begin position="356"/>
        <end position="486"/>
    </location>
</feature>
<keyword evidence="3 7" id="KW-0133">Cell shape</keyword>
<protein>
    <recommendedName>
        <fullName evidence="7">UDP-N-acetylmuramoyl-L-alanyl-D-glutamate--2,6-diaminopimelate ligase</fullName>
        <ecNumber evidence="7">6.3.2.13</ecNumber>
    </recommendedName>
    <alternativeName>
        <fullName evidence="7">Meso-A2pm-adding enzyme</fullName>
    </alternativeName>
    <alternativeName>
        <fullName evidence="7">Meso-diaminopimelate-adding enzyme</fullName>
    </alternativeName>
    <alternativeName>
        <fullName evidence="7">UDP-MurNAc-L-Ala-D-Glu:meso-diaminopimelate ligase</fullName>
    </alternativeName>
    <alternativeName>
        <fullName evidence="7">UDP-MurNAc-tripeptide synthetase</fullName>
    </alternativeName>
    <alternativeName>
        <fullName evidence="7">UDP-N-acetylmuramyl-tripeptide synthetase</fullName>
    </alternativeName>
</protein>
<dbReference type="InterPro" id="IPR036615">
    <property type="entry name" value="Mur_ligase_C_dom_sf"/>
</dbReference>
<evidence type="ECO:0000259" key="12">
    <source>
        <dbReference type="Pfam" id="PF08245"/>
    </source>
</evidence>
<evidence type="ECO:0000256" key="2">
    <source>
        <dbReference type="ARBA" id="ARBA00022618"/>
    </source>
</evidence>
<dbReference type="Pfam" id="PF01225">
    <property type="entry name" value="Mur_ligase"/>
    <property type="match status" value="1"/>
</dbReference>
<name>A0A372IKX8_9BACT</name>
<feature type="domain" description="Mur ligase N-terminal catalytic" evidence="10">
    <location>
        <begin position="21"/>
        <end position="102"/>
    </location>
</feature>
<evidence type="ECO:0000256" key="7">
    <source>
        <dbReference type="HAMAP-Rule" id="MF_00208"/>
    </source>
</evidence>
<dbReference type="RefSeq" id="WP_117302632.1">
    <property type="nucleotide sequence ID" value="NZ_QVQT02000006.1"/>
</dbReference>
<keyword evidence="2 7" id="KW-0132">Cell division</keyword>
<evidence type="ECO:0000256" key="9">
    <source>
        <dbReference type="SAM" id="MobiDB-lite"/>
    </source>
</evidence>
<dbReference type="SUPFAM" id="SSF63418">
    <property type="entry name" value="MurE/MurF N-terminal domain"/>
    <property type="match status" value="1"/>
</dbReference>
<dbReference type="NCBIfam" id="NF001126">
    <property type="entry name" value="PRK00139.1-4"/>
    <property type="match status" value="1"/>
</dbReference>
<dbReference type="Pfam" id="PF08245">
    <property type="entry name" value="Mur_ligase_M"/>
    <property type="match status" value="1"/>
</dbReference>
<reference evidence="13 14" key="1">
    <citation type="submission" date="2018-08" db="EMBL/GenBank/DDBJ databases">
        <title>Acidipila sp. 4G-K13, an acidobacterium isolated from forest soil.</title>
        <authorList>
            <person name="Gao Z.-H."/>
            <person name="Qiu L.-H."/>
        </authorList>
    </citation>
    <scope>NUCLEOTIDE SEQUENCE [LARGE SCALE GENOMIC DNA]</scope>
    <source>
        <strain evidence="13 14">4G-K13</strain>
    </source>
</reference>
<dbReference type="GO" id="GO:0071555">
    <property type="term" value="P:cell wall organization"/>
    <property type="evidence" value="ECO:0007669"/>
    <property type="project" value="UniProtKB-KW"/>
</dbReference>
<evidence type="ECO:0000256" key="3">
    <source>
        <dbReference type="ARBA" id="ARBA00022960"/>
    </source>
</evidence>
<keyword evidence="7 13" id="KW-0436">Ligase</keyword>
<dbReference type="Pfam" id="PF02875">
    <property type="entry name" value="Mur_ligase_C"/>
    <property type="match status" value="1"/>
</dbReference>
<accession>A0A372IKX8</accession>
<dbReference type="GO" id="GO:0008765">
    <property type="term" value="F:UDP-N-acetylmuramoylalanyl-D-glutamate-2,6-diaminopimelate ligase activity"/>
    <property type="evidence" value="ECO:0007669"/>
    <property type="project" value="UniProtKB-UniRule"/>
</dbReference>
<feature type="binding site" evidence="7">
    <location>
        <position position="408"/>
    </location>
    <ligand>
        <name>meso-2,6-diaminopimelate</name>
        <dbReference type="ChEBI" id="CHEBI:57791"/>
    </ligand>
</feature>
<evidence type="ECO:0000259" key="11">
    <source>
        <dbReference type="Pfam" id="PF02875"/>
    </source>
</evidence>
<feature type="binding site" evidence="7">
    <location>
        <position position="209"/>
    </location>
    <ligand>
        <name>UDP-N-acetyl-alpha-D-muramoyl-L-alanyl-D-glutamate</name>
        <dbReference type="ChEBI" id="CHEBI:83900"/>
    </ligand>
</feature>
<comment type="PTM">
    <text evidence="7">Carboxylation is probably crucial for Mg(2+) binding and, consequently, for the gamma-phosphate positioning of ATP.</text>
</comment>
<comment type="caution">
    <text evidence="7">Lacks conserved residue(s) required for the propagation of feature annotation.</text>
</comment>
<feature type="binding site" evidence="7">
    <location>
        <position position="488"/>
    </location>
    <ligand>
        <name>meso-2,6-diaminopimelate</name>
        <dbReference type="ChEBI" id="CHEBI:57791"/>
    </ligand>
</feature>
<dbReference type="GO" id="GO:0005524">
    <property type="term" value="F:ATP binding"/>
    <property type="evidence" value="ECO:0007669"/>
    <property type="project" value="UniProtKB-UniRule"/>
</dbReference>
<sequence length="520" mass="54858">MKFSDILKGVEILRRTGGSPEIAGVEYDSRCVGRSSLFLAMRGGTTDGNRYIGRAIEQGAAAIVTDSAGAFDDTAKRFPEIAVAEIAAETGRQAMAALAGNFFGHPEAELALSGVTGTNGKTTTAFLLDAMLNHVSRKTVLVGTIEYHLPLHHANGGRAGDPGAPGQVRSSPHTTPESRDLLALFREGVDLGATEAVMEVSSHALAQGRVYGLPYDVAIFTNLTRDHLDFHGTMEDYFAAKRMLFDGSLGRAPRAAVVNVDDPYGAELVMAARGAGAEILSYGLESGEFRAADVKMTASGMRFRMHTVAGPVDVRTRLTGKVNVYNLLAASAAAHARGLTLEEIASGAEALACVPGRFQTVDAGQPFTVVVDYAHTDDALRNLTALAREFVKGTGGRVITLFGCGGDRDRAKRPLMGRAAGEGSDFVVLTSDNPRSEEPAAIIADALPGLRETGVEFVTETDRGRGIQRALEAAKAGDIVLLAGKGHEKTQTLREGTVPFDDAEVAARLLRAHQASGVRA</sequence>
<dbReference type="InterPro" id="IPR013221">
    <property type="entry name" value="Mur_ligase_cen"/>
</dbReference>
<dbReference type="EC" id="6.3.2.13" evidence="7"/>
<keyword evidence="7" id="KW-0963">Cytoplasm</keyword>
<proteinExistence type="inferred from homology"/>
<dbReference type="AlphaFoldDB" id="A0A372IKX8"/>
<dbReference type="InterPro" id="IPR035911">
    <property type="entry name" value="MurE/MurF_N"/>
</dbReference>
<comment type="caution">
    <text evidence="13">The sequence shown here is derived from an EMBL/GenBank/DDBJ whole genome shotgun (WGS) entry which is preliminary data.</text>
</comment>
<dbReference type="HAMAP" id="MF_00208">
    <property type="entry name" value="MurE"/>
    <property type="match status" value="1"/>
</dbReference>
<keyword evidence="7" id="KW-0547">Nucleotide-binding</keyword>
<evidence type="ECO:0000256" key="5">
    <source>
        <dbReference type="ARBA" id="ARBA00023306"/>
    </source>
</evidence>
<feature type="short sequence motif" description="Meso-diaminopimelate recognition motif" evidence="7">
    <location>
        <begin position="432"/>
        <end position="435"/>
    </location>
</feature>
<dbReference type="InterPro" id="IPR005761">
    <property type="entry name" value="UDP-N-AcMur-Glu-dNH2Pim_ligase"/>
</dbReference>